<dbReference type="InterPro" id="IPR001789">
    <property type="entry name" value="Sig_transdc_resp-reg_receiver"/>
</dbReference>
<dbReference type="EMBL" id="JBHSEH010000002">
    <property type="protein sequence ID" value="MFC4424747.1"/>
    <property type="molecule type" value="Genomic_DNA"/>
</dbReference>
<protein>
    <submittedName>
        <fullName evidence="3">Response regulator</fullName>
    </submittedName>
</protein>
<dbReference type="Proteomes" id="UP001595998">
    <property type="component" value="Unassembled WGS sequence"/>
</dbReference>
<dbReference type="InterPro" id="IPR052893">
    <property type="entry name" value="TCS_response_regulator"/>
</dbReference>
<feature type="domain" description="Response regulatory" evidence="2">
    <location>
        <begin position="6"/>
        <end position="126"/>
    </location>
</feature>
<dbReference type="Pfam" id="PF00072">
    <property type="entry name" value="Response_reg"/>
    <property type="match status" value="1"/>
</dbReference>
<evidence type="ECO:0000256" key="1">
    <source>
        <dbReference type="PROSITE-ProRule" id="PRU00169"/>
    </source>
</evidence>
<proteinExistence type="predicted"/>
<dbReference type="SMART" id="SM00448">
    <property type="entry name" value="REC"/>
    <property type="match status" value="1"/>
</dbReference>
<dbReference type="SUPFAM" id="SSF52172">
    <property type="entry name" value="CheY-like"/>
    <property type="match status" value="1"/>
</dbReference>
<accession>A0ABV8XJL1</accession>
<comment type="caution">
    <text evidence="3">The sequence shown here is derived from an EMBL/GenBank/DDBJ whole genome shotgun (WGS) entry which is preliminary data.</text>
</comment>
<dbReference type="PROSITE" id="PS50110">
    <property type="entry name" value="RESPONSE_REGULATORY"/>
    <property type="match status" value="1"/>
</dbReference>
<dbReference type="InterPro" id="IPR011006">
    <property type="entry name" value="CheY-like_superfamily"/>
</dbReference>
<dbReference type="RefSeq" id="WP_380035166.1">
    <property type="nucleotide sequence ID" value="NZ_JBHSEH010000002.1"/>
</dbReference>
<reference evidence="4" key="1">
    <citation type="journal article" date="2019" name="Int. J. Syst. Evol. Microbiol.">
        <title>The Global Catalogue of Microorganisms (GCM) 10K type strain sequencing project: providing services to taxonomists for standard genome sequencing and annotation.</title>
        <authorList>
            <consortium name="The Broad Institute Genomics Platform"/>
            <consortium name="The Broad Institute Genome Sequencing Center for Infectious Disease"/>
            <person name="Wu L."/>
            <person name="Ma J."/>
        </authorList>
    </citation>
    <scope>NUCLEOTIDE SEQUENCE [LARGE SCALE GENOMIC DNA]</scope>
    <source>
        <strain evidence="4">CCUG 56029</strain>
    </source>
</reference>
<dbReference type="PANTHER" id="PTHR44520:SF2">
    <property type="entry name" value="RESPONSE REGULATOR RCP1"/>
    <property type="match status" value="1"/>
</dbReference>
<evidence type="ECO:0000313" key="4">
    <source>
        <dbReference type="Proteomes" id="UP001595998"/>
    </source>
</evidence>
<gene>
    <name evidence="3" type="ORF">ACFOZ9_00880</name>
</gene>
<keyword evidence="4" id="KW-1185">Reference proteome</keyword>
<organism evidence="3 4">
    <name type="scientific">Deinococcus navajonensis</name>
    <dbReference type="NCBI Taxonomy" id="309884"/>
    <lineage>
        <taxon>Bacteria</taxon>
        <taxon>Thermotogati</taxon>
        <taxon>Deinococcota</taxon>
        <taxon>Deinococci</taxon>
        <taxon>Deinococcales</taxon>
        <taxon>Deinococcaceae</taxon>
        <taxon>Deinococcus</taxon>
    </lineage>
</organism>
<dbReference type="Gene3D" id="3.40.50.2300">
    <property type="match status" value="1"/>
</dbReference>
<evidence type="ECO:0000313" key="3">
    <source>
        <dbReference type="EMBL" id="MFC4424747.1"/>
    </source>
</evidence>
<evidence type="ECO:0000259" key="2">
    <source>
        <dbReference type="PROSITE" id="PS50110"/>
    </source>
</evidence>
<dbReference type="PANTHER" id="PTHR44520">
    <property type="entry name" value="RESPONSE REGULATOR RCP1-RELATED"/>
    <property type="match status" value="1"/>
</dbReference>
<dbReference type="CDD" id="cd17557">
    <property type="entry name" value="REC_Rcp-like"/>
    <property type="match status" value="1"/>
</dbReference>
<keyword evidence="1" id="KW-0597">Phosphoprotein</keyword>
<feature type="modified residue" description="4-aspartylphosphate" evidence="1">
    <location>
        <position position="59"/>
    </location>
</feature>
<sequence length="141" mass="15916">MTVPFSYLLIDDNPEDRLLAEEAFEQLCPACTLTCVGSGREAIALLRTEGFEPDVVLLDVNMPGMDGFETLQRLKSDDRLSRIPVVMLTTSQASQDIHRAYSLFASSYLVKATCFDEFLRQLEAFLTYWKASRVARQQPEA</sequence>
<name>A0ABV8XJL1_9DEIO</name>